<evidence type="ECO:0000256" key="1">
    <source>
        <dbReference type="SAM" id="MobiDB-lite"/>
    </source>
</evidence>
<sequence>MIILQEGFYSCGSDEDLPPSESTADASWGQPETSLETTLAALTIDDENQQGSSISQPTSVTPASVEVDVYYKKDLVCFMYSDKEVKTKTDRWFEYEAGDRTYCIFDSNDYGLRFYTFKWPVKGKGKKKKYFSNI</sequence>
<dbReference type="EMBL" id="MIKF01000012">
    <property type="protein sequence ID" value="RTE83877.1"/>
    <property type="molecule type" value="Genomic_DNA"/>
</dbReference>
<accession>A0A430M7C0</accession>
<evidence type="ECO:0000313" key="2">
    <source>
        <dbReference type="EMBL" id="RTE83877.1"/>
    </source>
</evidence>
<keyword evidence="3" id="KW-1185">Reference proteome</keyword>
<feature type="region of interest" description="Disordered" evidence="1">
    <location>
        <begin position="11"/>
        <end position="31"/>
    </location>
</feature>
<reference evidence="2 3" key="1">
    <citation type="submission" date="2017-06" db="EMBL/GenBank/DDBJ databases">
        <title>Comparative genomic analysis of Ambrosia Fusariam Clade fungi.</title>
        <authorList>
            <person name="Stajich J.E."/>
            <person name="Carrillo J."/>
            <person name="Kijimoto T."/>
            <person name="Eskalen A."/>
            <person name="O'Donnell K."/>
            <person name="Kasson M."/>
        </authorList>
    </citation>
    <scope>NUCLEOTIDE SEQUENCE [LARGE SCALE GENOMIC DNA]</scope>
    <source>
        <strain evidence="2 3">UCR1854</strain>
    </source>
</reference>
<protein>
    <submittedName>
        <fullName evidence="2">Uncharacterized protein</fullName>
    </submittedName>
</protein>
<proteinExistence type="predicted"/>
<dbReference type="AlphaFoldDB" id="A0A430M7C0"/>
<dbReference type="Proteomes" id="UP000287124">
    <property type="component" value="Unassembled WGS sequence"/>
</dbReference>
<name>A0A430M7C0_9HYPO</name>
<evidence type="ECO:0000313" key="3">
    <source>
        <dbReference type="Proteomes" id="UP000287124"/>
    </source>
</evidence>
<organism evidence="2 3">
    <name type="scientific">Fusarium euwallaceae</name>
    <dbReference type="NCBI Taxonomy" id="1147111"/>
    <lineage>
        <taxon>Eukaryota</taxon>
        <taxon>Fungi</taxon>
        <taxon>Dikarya</taxon>
        <taxon>Ascomycota</taxon>
        <taxon>Pezizomycotina</taxon>
        <taxon>Sordariomycetes</taxon>
        <taxon>Hypocreomycetidae</taxon>
        <taxon>Hypocreales</taxon>
        <taxon>Nectriaceae</taxon>
        <taxon>Fusarium</taxon>
        <taxon>Fusarium solani species complex</taxon>
    </lineage>
</organism>
<comment type="caution">
    <text evidence="2">The sequence shown here is derived from an EMBL/GenBank/DDBJ whole genome shotgun (WGS) entry which is preliminary data.</text>
</comment>
<gene>
    <name evidence="2" type="ORF">BHE90_001656</name>
</gene>